<dbReference type="Pfam" id="PF05565">
    <property type="entry name" value="Sipho_Gp157"/>
    <property type="match status" value="1"/>
</dbReference>
<comment type="caution">
    <text evidence="1">The sequence shown here is derived from an EMBL/GenBank/DDBJ whole genome shotgun (WGS) entry which is preliminary data.</text>
</comment>
<gene>
    <name evidence="1" type="ORF">ACE1CA_32865</name>
</gene>
<dbReference type="EMBL" id="JBHFNT010000303">
    <property type="protein sequence ID" value="MFB2839308.1"/>
    <property type="molecule type" value="Genomic_DNA"/>
</dbReference>
<dbReference type="InterPro" id="IPR008840">
    <property type="entry name" value="Sipho_Gp157"/>
</dbReference>
<keyword evidence="2" id="KW-1185">Reference proteome</keyword>
<dbReference type="RefSeq" id="WP_413281585.1">
    <property type="nucleotide sequence ID" value="NZ_JBHFNT010000303.1"/>
</dbReference>
<dbReference type="Proteomes" id="UP001576780">
    <property type="component" value="Unassembled WGS sequence"/>
</dbReference>
<evidence type="ECO:0000313" key="2">
    <source>
        <dbReference type="Proteomes" id="UP001576780"/>
    </source>
</evidence>
<reference evidence="1 2" key="1">
    <citation type="submission" date="2024-09" db="EMBL/GenBank/DDBJ databases">
        <title>Floridaenema gen nov. (Aerosakkonemataceae, Aerosakkonematales ord. nov., Cyanobacteria) from benthic tropical and subtropical fresh waters, with the description of four new species.</title>
        <authorList>
            <person name="Moretto J.A."/>
            <person name="Berthold D.E."/>
            <person name="Lefler F.W."/>
            <person name="Huang I.-S."/>
            <person name="Laughinghouse H. IV."/>
        </authorList>
    </citation>
    <scope>NUCLEOTIDE SEQUENCE [LARGE SCALE GENOMIC DNA]</scope>
    <source>
        <strain evidence="1 2">BLCC-F167</strain>
    </source>
</reference>
<protein>
    <submittedName>
        <fullName evidence="1">Siphovirus Gp157 family protein</fullName>
    </submittedName>
</protein>
<organism evidence="1 2">
    <name type="scientific">Floridaenema evergladense BLCC-F167</name>
    <dbReference type="NCBI Taxonomy" id="3153639"/>
    <lineage>
        <taxon>Bacteria</taxon>
        <taxon>Bacillati</taxon>
        <taxon>Cyanobacteriota</taxon>
        <taxon>Cyanophyceae</taxon>
        <taxon>Oscillatoriophycideae</taxon>
        <taxon>Aerosakkonematales</taxon>
        <taxon>Aerosakkonemataceae</taxon>
        <taxon>Floridanema</taxon>
        <taxon>Floridanema evergladense</taxon>
    </lineage>
</organism>
<proteinExistence type="predicted"/>
<evidence type="ECO:0000313" key="1">
    <source>
        <dbReference type="EMBL" id="MFB2839308.1"/>
    </source>
</evidence>
<sequence>MNLATQSLAHTSITAAQLWHQLEIAETTEEIDRLFQSIWHNQEKQEIAIDAHAELANQIDAEIIAIKARMEFLVQLHQSAIDKLEGWRERLDQTVIYFNQIGAITAEIVGKQHRITVKENPPTCEVSIDPSQLPDQYRRVETKTIISADKKAITDAWKQGIPVEGTKVYRRRKVIYSLLPSNLPQYQASTIVNVEPLENQPQPTKKRRKKAD</sequence>
<name>A0ABV4WW39_9CYAN</name>
<accession>A0ABV4WW39</accession>